<dbReference type="OrthoDB" id="3783539at2759"/>
<dbReference type="AlphaFoldDB" id="A0A5N6TCK7"/>
<evidence type="ECO:0000313" key="1">
    <source>
        <dbReference type="EMBL" id="KAE8144063.1"/>
    </source>
</evidence>
<proteinExistence type="predicted"/>
<name>A0A5N6TCK7_ASPPS</name>
<dbReference type="RefSeq" id="XP_031920126.1">
    <property type="nucleotide sequence ID" value="XM_032053062.1"/>
</dbReference>
<dbReference type="Proteomes" id="UP000325672">
    <property type="component" value="Unassembled WGS sequence"/>
</dbReference>
<gene>
    <name evidence="1" type="ORF">BDV38DRAFT_232734</name>
</gene>
<reference evidence="1 2" key="1">
    <citation type="submission" date="2019-04" db="EMBL/GenBank/DDBJ databases">
        <title>Friends and foes A comparative genomics study of 23 Aspergillus species from section Flavi.</title>
        <authorList>
            <consortium name="DOE Joint Genome Institute"/>
            <person name="Kjaerbolling I."/>
            <person name="Vesth T."/>
            <person name="Frisvad J.C."/>
            <person name="Nybo J.L."/>
            <person name="Theobald S."/>
            <person name="Kildgaard S."/>
            <person name="Isbrandt T."/>
            <person name="Kuo A."/>
            <person name="Sato A."/>
            <person name="Lyhne E.K."/>
            <person name="Kogle M.E."/>
            <person name="Wiebenga A."/>
            <person name="Kun R.S."/>
            <person name="Lubbers R.J."/>
            <person name="Makela M.R."/>
            <person name="Barry K."/>
            <person name="Chovatia M."/>
            <person name="Clum A."/>
            <person name="Daum C."/>
            <person name="Haridas S."/>
            <person name="He G."/>
            <person name="LaButti K."/>
            <person name="Lipzen A."/>
            <person name="Mondo S."/>
            <person name="Riley R."/>
            <person name="Salamov A."/>
            <person name="Simmons B.A."/>
            <person name="Magnuson J.K."/>
            <person name="Henrissat B."/>
            <person name="Mortensen U.H."/>
            <person name="Larsen T.O."/>
            <person name="Devries R.P."/>
            <person name="Grigoriev I.V."/>
            <person name="Machida M."/>
            <person name="Baker S.E."/>
            <person name="Andersen M.R."/>
        </authorList>
    </citation>
    <scope>NUCLEOTIDE SEQUENCE [LARGE SCALE GENOMIC DNA]</scope>
    <source>
        <strain evidence="1 2">CBS 117625</strain>
    </source>
</reference>
<accession>A0A5N6TCK7</accession>
<sequence length="88" mass="10346">MLSVQKQISQPCRAMSRGRSFSITPNQVIEGKYMNPKKLVKLLRNEYGQANFRVELRLDQYKIYVLDQERAHSPGLTQEQINECRVLY</sequence>
<keyword evidence="2" id="KW-1185">Reference proteome</keyword>
<protein>
    <submittedName>
        <fullName evidence="1">Uncharacterized protein</fullName>
    </submittedName>
</protein>
<organism evidence="1 2">
    <name type="scientific">Aspergillus pseudotamarii</name>
    <dbReference type="NCBI Taxonomy" id="132259"/>
    <lineage>
        <taxon>Eukaryota</taxon>
        <taxon>Fungi</taxon>
        <taxon>Dikarya</taxon>
        <taxon>Ascomycota</taxon>
        <taxon>Pezizomycotina</taxon>
        <taxon>Eurotiomycetes</taxon>
        <taxon>Eurotiomycetidae</taxon>
        <taxon>Eurotiales</taxon>
        <taxon>Aspergillaceae</taxon>
        <taxon>Aspergillus</taxon>
        <taxon>Aspergillus subgen. Circumdati</taxon>
    </lineage>
</organism>
<evidence type="ECO:0000313" key="2">
    <source>
        <dbReference type="Proteomes" id="UP000325672"/>
    </source>
</evidence>
<dbReference type="EMBL" id="ML743551">
    <property type="protein sequence ID" value="KAE8144063.1"/>
    <property type="molecule type" value="Genomic_DNA"/>
</dbReference>
<dbReference type="GeneID" id="43637272"/>